<dbReference type="Proteomes" id="UP000000600">
    <property type="component" value="Unassembled WGS sequence"/>
</dbReference>
<dbReference type="EMBL" id="CT867985">
    <property type="protein sequence ID" value="CAK56077.1"/>
    <property type="molecule type" value="Genomic_DNA"/>
</dbReference>
<keyword evidence="1" id="KW-0732">Signal</keyword>
<dbReference type="KEGG" id="ptm:GSPATT00000513001"/>
<accession>A0BC10</accession>
<feature type="signal peptide" evidence="1">
    <location>
        <begin position="1"/>
        <end position="15"/>
    </location>
</feature>
<gene>
    <name evidence="2" type="ORF">GSPATT00000513001</name>
</gene>
<dbReference type="AlphaFoldDB" id="A0BC10"/>
<evidence type="ECO:0000313" key="2">
    <source>
        <dbReference type="EMBL" id="CAK56077.1"/>
    </source>
</evidence>
<protein>
    <submittedName>
        <fullName evidence="2">Uncharacterized protein</fullName>
    </submittedName>
</protein>
<reference evidence="2 3" key="1">
    <citation type="journal article" date="2006" name="Nature">
        <title>Global trends of whole-genome duplications revealed by the ciliate Paramecium tetraurelia.</title>
        <authorList>
            <consortium name="Genoscope"/>
            <person name="Aury J.-M."/>
            <person name="Jaillon O."/>
            <person name="Duret L."/>
            <person name="Noel B."/>
            <person name="Jubin C."/>
            <person name="Porcel B.M."/>
            <person name="Segurens B."/>
            <person name="Daubin V."/>
            <person name="Anthouard V."/>
            <person name="Aiach N."/>
            <person name="Arnaiz O."/>
            <person name="Billaut A."/>
            <person name="Beisson J."/>
            <person name="Blanc I."/>
            <person name="Bouhouche K."/>
            <person name="Camara F."/>
            <person name="Duharcourt S."/>
            <person name="Guigo R."/>
            <person name="Gogendeau D."/>
            <person name="Katinka M."/>
            <person name="Keller A.-M."/>
            <person name="Kissmehl R."/>
            <person name="Klotz C."/>
            <person name="Koll F."/>
            <person name="Le Moue A."/>
            <person name="Lepere C."/>
            <person name="Malinsky S."/>
            <person name="Nowacki M."/>
            <person name="Nowak J.K."/>
            <person name="Plattner H."/>
            <person name="Poulain J."/>
            <person name="Ruiz F."/>
            <person name="Serrano V."/>
            <person name="Zagulski M."/>
            <person name="Dessen P."/>
            <person name="Betermier M."/>
            <person name="Weissenbach J."/>
            <person name="Scarpelli C."/>
            <person name="Schachter V."/>
            <person name="Sperling L."/>
            <person name="Meyer E."/>
            <person name="Cohen J."/>
            <person name="Wincker P."/>
        </authorList>
    </citation>
    <scope>NUCLEOTIDE SEQUENCE [LARGE SCALE GENOMIC DNA]</scope>
    <source>
        <strain evidence="2 3">Stock d4-2</strain>
    </source>
</reference>
<dbReference type="HOGENOM" id="CLU_164366_0_0_1"/>
<evidence type="ECO:0000256" key="1">
    <source>
        <dbReference type="SAM" id="SignalP"/>
    </source>
</evidence>
<proteinExistence type="predicted"/>
<name>A0BC10_PARTE</name>
<keyword evidence="3" id="KW-1185">Reference proteome</keyword>
<evidence type="ECO:0000313" key="3">
    <source>
        <dbReference type="Proteomes" id="UP000000600"/>
    </source>
</evidence>
<feature type="chain" id="PRO_5012112988" evidence="1">
    <location>
        <begin position="16"/>
        <end position="123"/>
    </location>
</feature>
<dbReference type="GeneID" id="5009259"/>
<sequence length="123" mass="14083">MKYLVFLAMILVALSKRHHQPDAGNFDTCDNSTGCLNQLKKCLKVQERDPLHYSCGYECLEKKNLTWMVLNAFLKNTLGCTENEVIHLKSSNIQQIISYLIDQSVSQAHSIGFFQDKQDLFLV</sequence>
<dbReference type="InParanoid" id="A0BC10"/>
<organism evidence="2 3">
    <name type="scientific">Paramecium tetraurelia</name>
    <dbReference type="NCBI Taxonomy" id="5888"/>
    <lineage>
        <taxon>Eukaryota</taxon>
        <taxon>Sar</taxon>
        <taxon>Alveolata</taxon>
        <taxon>Ciliophora</taxon>
        <taxon>Intramacronucleata</taxon>
        <taxon>Oligohymenophorea</taxon>
        <taxon>Peniculida</taxon>
        <taxon>Parameciidae</taxon>
        <taxon>Paramecium</taxon>
    </lineage>
</organism>
<dbReference type="RefSeq" id="XP_001423475.1">
    <property type="nucleotide sequence ID" value="XM_001423438.1"/>
</dbReference>